<dbReference type="HOGENOM" id="CLU_3107052_0_0_1"/>
<dbReference type="Proteomes" id="UP000054538">
    <property type="component" value="Unassembled WGS sequence"/>
</dbReference>
<dbReference type="AlphaFoldDB" id="A0A0D0DYY1"/>
<organism evidence="1 2">
    <name type="scientific">Paxillus rubicundulus Ve08.2h10</name>
    <dbReference type="NCBI Taxonomy" id="930991"/>
    <lineage>
        <taxon>Eukaryota</taxon>
        <taxon>Fungi</taxon>
        <taxon>Dikarya</taxon>
        <taxon>Basidiomycota</taxon>
        <taxon>Agaricomycotina</taxon>
        <taxon>Agaricomycetes</taxon>
        <taxon>Agaricomycetidae</taxon>
        <taxon>Boletales</taxon>
        <taxon>Paxilineae</taxon>
        <taxon>Paxillaceae</taxon>
        <taxon>Paxillus</taxon>
    </lineage>
</organism>
<reference evidence="1 2" key="1">
    <citation type="submission" date="2014-04" db="EMBL/GenBank/DDBJ databases">
        <authorList>
            <consortium name="DOE Joint Genome Institute"/>
            <person name="Kuo A."/>
            <person name="Kohler A."/>
            <person name="Jargeat P."/>
            <person name="Nagy L.G."/>
            <person name="Floudas D."/>
            <person name="Copeland A."/>
            <person name="Barry K.W."/>
            <person name="Cichocki N."/>
            <person name="Veneault-Fourrey C."/>
            <person name="LaButti K."/>
            <person name="Lindquist E.A."/>
            <person name="Lipzen A."/>
            <person name="Lundell T."/>
            <person name="Morin E."/>
            <person name="Murat C."/>
            <person name="Sun H."/>
            <person name="Tunlid A."/>
            <person name="Henrissat B."/>
            <person name="Grigoriev I.V."/>
            <person name="Hibbett D.S."/>
            <person name="Martin F."/>
            <person name="Nordberg H.P."/>
            <person name="Cantor M.N."/>
            <person name="Hua S.X."/>
        </authorList>
    </citation>
    <scope>NUCLEOTIDE SEQUENCE [LARGE SCALE GENOMIC DNA]</scope>
    <source>
        <strain evidence="1 2">Ve08.2h10</strain>
    </source>
</reference>
<protein>
    <submittedName>
        <fullName evidence="1">Uncharacterized protein</fullName>
    </submittedName>
</protein>
<name>A0A0D0DYY1_9AGAM</name>
<evidence type="ECO:0000313" key="2">
    <source>
        <dbReference type="Proteomes" id="UP000054538"/>
    </source>
</evidence>
<accession>A0A0D0DYY1</accession>
<proteinExistence type="predicted"/>
<gene>
    <name evidence="1" type="ORF">PAXRUDRAFT_826917</name>
</gene>
<dbReference type="EMBL" id="KN825036">
    <property type="protein sequence ID" value="KIK95531.1"/>
    <property type="molecule type" value="Genomic_DNA"/>
</dbReference>
<sequence length="51" mass="5523">MTAVSALGTRILCIVSLRVTRKEAYEVFFFTFRGGIMSVVAPGDPLGLTMV</sequence>
<keyword evidence="2" id="KW-1185">Reference proteome</keyword>
<dbReference type="OrthoDB" id="4494341at2759"/>
<reference evidence="2" key="2">
    <citation type="submission" date="2015-01" db="EMBL/GenBank/DDBJ databases">
        <title>Evolutionary Origins and Diversification of the Mycorrhizal Mutualists.</title>
        <authorList>
            <consortium name="DOE Joint Genome Institute"/>
            <consortium name="Mycorrhizal Genomics Consortium"/>
            <person name="Kohler A."/>
            <person name="Kuo A."/>
            <person name="Nagy L.G."/>
            <person name="Floudas D."/>
            <person name="Copeland A."/>
            <person name="Barry K.W."/>
            <person name="Cichocki N."/>
            <person name="Veneault-Fourrey C."/>
            <person name="LaButti K."/>
            <person name="Lindquist E.A."/>
            <person name="Lipzen A."/>
            <person name="Lundell T."/>
            <person name="Morin E."/>
            <person name="Murat C."/>
            <person name="Riley R."/>
            <person name="Ohm R."/>
            <person name="Sun H."/>
            <person name="Tunlid A."/>
            <person name="Henrissat B."/>
            <person name="Grigoriev I.V."/>
            <person name="Hibbett D.S."/>
            <person name="Martin F."/>
        </authorList>
    </citation>
    <scope>NUCLEOTIDE SEQUENCE [LARGE SCALE GENOMIC DNA]</scope>
    <source>
        <strain evidence="2">Ve08.2h10</strain>
    </source>
</reference>
<dbReference type="InParanoid" id="A0A0D0DYY1"/>
<evidence type="ECO:0000313" key="1">
    <source>
        <dbReference type="EMBL" id="KIK95531.1"/>
    </source>
</evidence>